<protein>
    <recommendedName>
        <fullName evidence="3">Kinesin light chain</fullName>
    </recommendedName>
</protein>
<reference evidence="1" key="1">
    <citation type="journal article" date="2023" name="Mol. Phylogenet. Evol.">
        <title>Genome-scale phylogeny and comparative genomics of the fungal order Sordariales.</title>
        <authorList>
            <person name="Hensen N."/>
            <person name="Bonometti L."/>
            <person name="Westerberg I."/>
            <person name="Brannstrom I.O."/>
            <person name="Guillou S."/>
            <person name="Cros-Aarteil S."/>
            <person name="Calhoun S."/>
            <person name="Haridas S."/>
            <person name="Kuo A."/>
            <person name="Mondo S."/>
            <person name="Pangilinan J."/>
            <person name="Riley R."/>
            <person name="LaButti K."/>
            <person name="Andreopoulos B."/>
            <person name="Lipzen A."/>
            <person name="Chen C."/>
            <person name="Yan M."/>
            <person name="Daum C."/>
            <person name="Ng V."/>
            <person name="Clum A."/>
            <person name="Steindorff A."/>
            <person name="Ohm R.A."/>
            <person name="Martin F."/>
            <person name="Silar P."/>
            <person name="Natvig D.O."/>
            <person name="Lalanne C."/>
            <person name="Gautier V."/>
            <person name="Ament-Velasquez S.L."/>
            <person name="Kruys A."/>
            <person name="Hutchinson M.I."/>
            <person name="Powell A.J."/>
            <person name="Barry K."/>
            <person name="Miller A.N."/>
            <person name="Grigoriev I.V."/>
            <person name="Debuchy R."/>
            <person name="Gladieux P."/>
            <person name="Hiltunen Thoren M."/>
            <person name="Johannesson H."/>
        </authorList>
    </citation>
    <scope>NUCLEOTIDE SEQUENCE</scope>
    <source>
        <strain evidence="1">CBS 141.50</strain>
    </source>
</reference>
<sequence length="168" mass="18978">MIGCQSVLHSDLWVLWPFLRPTHDSTAGIWATLLYSGGWYAWSQGRYDIAQQMVGKARKVRQRRFGREDVATLASISLFALVQKDQGRWSEAEKLEVQVMETSKTKLGADHPNTLSSMNNLAFTWQNQGRHADALALMEDCAQARRRVLGEEHPYTLLSLAAVAKWSS</sequence>
<organism evidence="1 2">
    <name type="scientific">Dichotomopilus funicola</name>
    <dbReference type="NCBI Taxonomy" id="1934379"/>
    <lineage>
        <taxon>Eukaryota</taxon>
        <taxon>Fungi</taxon>
        <taxon>Dikarya</taxon>
        <taxon>Ascomycota</taxon>
        <taxon>Pezizomycotina</taxon>
        <taxon>Sordariomycetes</taxon>
        <taxon>Sordariomycetidae</taxon>
        <taxon>Sordariales</taxon>
        <taxon>Chaetomiaceae</taxon>
        <taxon>Dichotomopilus</taxon>
    </lineage>
</organism>
<dbReference type="GeneID" id="87815364"/>
<dbReference type="AlphaFoldDB" id="A0AAN6UU74"/>
<dbReference type="PANTHER" id="PTHR46082:SF11">
    <property type="entry name" value="AAA+ ATPASE DOMAIN-CONTAINING PROTEIN-RELATED"/>
    <property type="match status" value="1"/>
</dbReference>
<dbReference type="Gene3D" id="1.25.40.10">
    <property type="entry name" value="Tetratricopeptide repeat domain"/>
    <property type="match status" value="1"/>
</dbReference>
<keyword evidence="2" id="KW-1185">Reference proteome</keyword>
<evidence type="ECO:0000313" key="2">
    <source>
        <dbReference type="Proteomes" id="UP001302676"/>
    </source>
</evidence>
<dbReference type="InterPro" id="IPR011990">
    <property type="entry name" value="TPR-like_helical_dom_sf"/>
</dbReference>
<dbReference type="Pfam" id="PF13374">
    <property type="entry name" value="TPR_10"/>
    <property type="match status" value="1"/>
</dbReference>
<name>A0AAN6UU74_9PEZI</name>
<dbReference type="RefSeq" id="XP_062632465.1">
    <property type="nucleotide sequence ID" value="XM_062778751.1"/>
</dbReference>
<evidence type="ECO:0008006" key="3">
    <source>
        <dbReference type="Google" id="ProtNLM"/>
    </source>
</evidence>
<dbReference type="Pfam" id="PF13424">
    <property type="entry name" value="TPR_12"/>
    <property type="match status" value="1"/>
</dbReference>
<gene>
    <name evidence="1" type="ORF">C8A04DRAFT_16166</name>
</gene>
<accession>A0AAN6UU74</accession>
<dbReference type="SUPFAM" id="SSF48452">
    <property type="entry name" value="TPR-like"/>
    <property type="match status" value="1"/>
</dbReference>
<comment type="caution">
    <text evidence="1">The sequence shown here is derived from an EMBL/GenBank/DDBJ whole genome shotgun (WGS) entry which is preliminary data.</text>
</comment>
<evidence type="ECO:0000313" key="1">
    <source>
        <dbReference type="EMBL" id="KAK4139094.1"/>
    </source>
</evidence>
<reference evidence="1" key="2">
    <citation type="submission" date="2023-05" db="EMBL/GenBank/DDBJ databases">
        <authorList>
            <consortium name="Lawrence Berkeley National Laboratory"/>
            <person name="Steindorff A."/>
            <person name="Hensen N."/>
            <person name="Bonometti L."/>
            <person name="Westerberg I."/>
            <person name="Brannstrom I.O."/>
            <person name="Guillou S."/>
            <person name="Cros-Aarteil S."/>
            <person name="Calhoun S."/>
            <person name="Haridas S."/>
            <person name="Kuo A."/>
            <person name="Mondo S."/>
            <person name="Pangilinan J."/>
            <person name="Riley R."/>
            <person name="Labutti K."/>
            <person name="Andreopoulos B."/>
            <person name="Lipzen A."/>
            <person name="Chen C."/>
            <person name="Yanf M."/>
            <person name="Daum C."/>
            <person name="Ng V."/>
            <person name="Clum A."/>
            <person name="Ohm R."/>
            <person name="Martin F."/>
            <person name="Silar P."/>
            <person name="Natvig D."/>
            <person name="Lalanne C."/>
            <person name="Gautier V."/>
            <person name="Ament-Velasquez S.L."/>
            <person name="Kruys A."/>
            <person name="Hutchinson M.I."/>
            <person name="Powell A.J."/>
            <person name="Barry K."/>
            <person name="Miller A.N."/>
            <person name="Grigoriev I.V."/>
            <person name="Debuchy R."/>
            <person name="Gladieux P."/>
            <person name="Thoren M.H."/>
            <person name="Johannesson H."/>
        </authorList>
    </citation>
    <scope>NUCLEOTIDE SEQUENCE</scope>
    <source>
        <strain evidence="1">CBS 141.50</strain>
    </source>
</reference>
<dbReference type="InterPro" id="IPR053137">
    <property type="entry name" value="NLR-like"/>
</dbReference>
<dbReference type="EMBL" id="MU853701">
    <property type="protein sequence ID" value="KAK4139094.1"/>
    <property type="molecule type" value="Genomic_DNA"/>
</dbReference>
<dbReference type="Proteomes" id="UP001302676">
    <property type="component" value="Unassembled WGS sequence"/>
</dbReference>
<dbReference type="PANTHER" id="PTHR46082">
    <property type="entry name" value="ATP/GTP-BINDING PROTEIN-RELATED"/>
    <property type="match status" value="1"/>
</dbReference>
<proteinExistence type="predicted"/>